<evidence type="ECO:0000256" key="11">
    <source>
        <dbReference type="SAM" id="MobiDB-lite"/>
    </source>
</evidence>
<evidence type="ECO:0000256" key="7">
    <source>
        <dbReference type="ARBA" id="ARBA00023136"/>
    </source>
</evidence>
<evidence type="ECO:0000256" key="3">
    <source>
        <dbReference type="ARBA" id="ARBA00022606"/>
    </source>
</evidence>
<dbReference type="VEuPathDB" id="VectorBase:CQUJHB020355"/>
<keyword evidence="7 10" id="KW-0472">Membrane</keyword>
<dbReference type="PANTHER" id="PTHR21137">
    <property type="entry name" value="ODORANT RECEPTOR"/>
    <property type="match status" value="1"/>
</dbReference>
<dbReference type="GO" id="GO:0007165">
    <property type="term" value="P:signal transduction"/>
    <property type="evidence" value="ECO:0007669"/>
    <property type="project" value="UniProtKB-KW"/>
</dbReference>
<sequence>MENSNRKVSANAKPTKQNKNHSSRSSLDEFIKAFDTVHKRTSFVGLDFKTTEWDINIRSVGLVLFMLTTYGLCFYTGWILREDWQSMLETLLILVLNMQGTSKLWVGFVHKVRYSKLFETTEQIYASFDADERNRSILRDMVVKLTFFLKGMTIMYEMAGGVVVIFVALFVVITREHFLPFSVFIPYVDHTSWIGYMITFIVHSLMVVCCCNGYLASDTAFVYIVVPIIGYANSLQNEIVHFNKLLTMPKRNEKLIAEKLDRIGKLHRMVIDFELHIIEHFQVGCLAEISLQAGSVLLCIFLSYICGYVQAYSILVVVFSQIMEYCVIGTIITAKNEQITADIYNVGWHLLEKPQQKTIMFMLHRAQTARDLTIGKVASLNMITFIMKTTYSFFAMLVTVLE</sequence>
<dbReference type="GO" id="GO:0005549">
    <property type="term" value="F:odorant binding"/>
    <property type="evidence" value="ECO:0007669"/>
    <property type="project" value="InterPro"/>
</dbReference>
<dbReference type="InParanoid" id="A0A1S4KE35"/>
<protein>
    <recommendedName>
        <fullName evidence="10">Odorant receptor</fullName>
    </recommendedName>
</protein>
<keyword evidence="4 10" id="KW-0812">Transmembrane</keyword>
<dbReference type="InterPro" id="IPR004117">
    <property type="entry name" value="7tm6_olfct_rcpt"/>
</dbReference>
<keyword evidence="13" id="KW-1185">Reference proteome</keyword>
<evidence type="ECO:0000313" key="12">
    <source>
        <dbReference type="EnsemblMetazoa" id="CPIJ018040-PA"/>
    </source>
</evidence>
<dbReference type="GO" id="GO:0004984">
    <property type="term" value="F:olfactory receptor activity"/>
    <property type="evidence" value="ECO:0007669"/>
    <property type="project" value="InterPro"/>
</dbReference>
<keyword evidence="9 10" id="KW-0807">Transducer</keyword>
<evidence type="ECO:0000256" key="10">
    <source>
        <dbReference type="RuleBase" id="RU351113"/>
    </source>
</evidence>
<dbReference type="PANTHER" id="PTHR21137:SF35">
    <property type="entry name" value="ODORANT RECEPTOR 19A-RELATED"/>
    <property type="match status" value="1"/>
</dbReference>
<comment type="subcellular location">
    <subcellularLocation>
        <location evidence="1 10">Cell membrane</location>
        <topology evidence="1 10">Multi-pass membrane protein</topology>
    </subcellularLocation>
</comment>
<keyword evidence="2" id="KW-1003">Cell membrane</keyword>
<name>A0A1S4KE35_CULQU</name>
<evidence type="ECO:0000256" key="9">
    <source>
        <dbReference type="ARBA" id="ARBA00023224"/>
    </source>
</evidence>
<evidence type="ECO:0000313" key="13">
    <source>
        <dbReference type="Proteomes" id="UP000002320"/>
    </source>
</evidence>
<reference evidence="12" key="1">
    <citation type="submission" date="2020-05" db="UniProtKB">
        <authorList>
            <consortium name="EnsemblMetazoa"/>
        </authorList>
    </citation>
    <scope>IDENTIFICATION</scope>
    <source>
        <strain evidence="12">JHB</strain>
    </source>
</reference>
<evidence type="ECO:0000256" key="4">
    <source>
        <dbReference type="ARBA" id="ARBA00022692"/>
    </source>
</evidence>
<dbReference type="FunCoup" id="A0A1S4KE35">
    <property type="interactions" value="3"/>
</dbReference>
<feature type="transmembrane region" description="Helical" evidence="10">
    <location>
        <begin position="193"/>
        <end position="215"/>
    </location>
</feature>
<feature type="transmembrane region" description="Helical" evidence="10">
    <location>
        <begin position="154"/>
        <end position="173"/>
    </location>
</feature>
<dbReference type="VEuPathDB" id="VectorBase:CPIJ018040"/>
<keyword evidence="8 10" id="KW-0675">Receptor</keyword>
<evidence type="ECO:0000256" key="8">
    <source>
        <dbReference type="ARBA" id="ARBA00023170"/>
    </source>
</evidence>
<evidence type="ECO:0000256" key="5">
    <source>
        <dbReference type="ARBA" id="ARBA00022725"/>
    </source>
</evidence>
<proteinExistence type="inferred from homology"/>
<keyword evidence="3 10" id="KW-0716">Sensory transduction</keyword>
<evidence type="ECO:0000256" key="6">
    <source>
        <dbReference type="ARBA" id="ARBA00022989"/>
    </source>
</evidence>
<feature type="transmembrane region" description="Helical" evidence="10">
    <location>
        <begin position="86"/>
        <end position="106"/>
    </location>
</feature>
<dbReference type="AlphaFoldDB" id="A0A1S4KE35"/>
<dbReference type="GO" id="GO:0005886">
    <property type="term" value="C:plasma membrane"/>
    <property type="evidence" value="ECO:0007669"/>
    <property type="project" value="UniProtKB-SubCell"/>
</dbReference>
<keyword evidence="5 10" id="KW-0552">Olfaction</keyword>
<evidence type="ECO:0000256" key="1">
    <source>
        <dbReference type="ARBA" id="ARBA00004651"/>
    </source>
</evidence>
<organism evidence="12 13">
    <name type="scientific">Culex quinquefasciatus</name>
    <name type="common">Southern house mosquito</name>
    <name type="synonym">Culex pungens</name>
    <dbReference type="NCBI Taxonomy" id="7176"/>
    <lineage>
        <taxon>Eukaryota</taxon>
        <taxon>Metazoa</taxon>
        <taxon>Ecdysozoa</taxon>
        <taxon>Arthropoda</taxon>
        <taxon>Hexapoda</taxon>
        <taxon>Insecta</taxon>
        <taxon>Pterygota</taxon>
        <taxon>Neoptera</taxon>
        <taxon>Endopterygota</taxon>
        <taxon>Diptera</taxon>
        <taxon>Nematocera</taxon>
        <taxon>Culicoidea</taxon>
        <taxon>Culicidae</taxon>
        <taxon>Culicinae</taxon>
        <taxon>Culicini</taxon>
        <taxon>Culex</taxon>
        <taxon>Culex</taxon>
    </lineage>
</organism>
<feature type="transmembrane region" description="Helical" evidence="10">
    <location>
        <begin position="59"/>
        <end position="80"/>
    </location>
</feature>
<dbReference type="OrthoDB" id="6765072at2759"/>
<accession>A0A1S4KE35</accession>
<feature type="region of interest" description="Disordered" evidence="11">
    <location>
        <begin position="1"/>
        <end position="24"/>
    </location>
</feature>
<keyword evidence="6 10" id="KW-1133">Transmembrane helix</keyword>
<feature type="transmembrane region" description="Helical" evidence="10">
    <location>
        <begin position="380"/>
        <end position="401"/>
    </location>
</feature>
<dbReference type="EnsemblMetazoa" id="CPIJ018040-RA">
    <property type="protein sequence ID" value="CPIJ018040-PA"/>
    <property type="gene ID" value="CPIJ018040"/>
</dbReference>
<feature type="compositionally biased region" description="Polar residues" evidence="11">
    <location>
        <begin position="1"/>
        <end position="15"/>
    </location>
</feature>
<comment type="similarity">
    <text evidence="10">Belongs to the insect chemoreceptor superfamily. Heteromeric odorant receptor channel (TC 1.A.69) family.</text>
</comment>
<evidence type="ECO:0000256" key="2">
    <source>
        <dbReference type="ARBA" id="ARBA00022475"/>
    </source>
</evidence>
<dbReference type="Pfam" id="PF02949">
    <property type="entry name" value="7tm_6"/>
    <property type="match status" value="1"/>
</dbReference>
<comment type="caution">
    <text evidence="10">Lacks conserved residue(s) required for the propagation of feature annotation.</text>
</comment>
<dbReference type="Proteomes" id="UP000002320">
    <property type="component" value="Unassembled WGS sequence"/>
</dbReference>